<accession>A0AAE0F3Z5</accession>
<dbReference type="EMBL" id="LGRX02026399">
    <property type="protein sequence ID" value="KAK3250943.1"/>
    <property type="molecule type" value="Genomic_DNA"/>
</dbReference>
<name>A0AAE0F3Z5_9CHLO</name>
<evidence type="ECO:0000313" key="1">
    <source>
        <dbReference type="EMBL" id="KAK3250943.1"/>
    </source>
</evidence>
<dbReference type="InterPro" id="IPR023214">
    <property type="entry name" value="HAD_sf"/>
</dbReference>
<evidence type="ECO:0000313" key="2">
    <source>
        <dbReference type="Proteomes" id="UP001190700"/>
    </source>
</evidence>
<organism evidence="1 2">
    <name type="scientific">Cymbomonas tetramitiformis</name>
    <dbReference type="NCBI Taxonomy" id="36881"/>
    <lineage>
        <taxon>Eukaryota</taxon>
        <taxon>Viridiplantae</taxon>
        <taxon>Chlorophyta</taxon>
        <taxon>Pyramimonadophyceae</taxon>
        <taxon>Pyramimonadales</taxon>
        <taxon>Pyramimonadaceae</taxon>
        <taxon>Cymbomonas</taxon>
    </lineage>
</organism>
<dbReference type="InterPro" id="IPR044924">
    <property type="entry name" value="HAD-SF_hydro_IA_REG-2-like_cap"/>
</dbReference>
<dbReference type="SFLD" id="SFLDG01129">
    <property type="entry name" value="C1.5:_HAD__Beta-PGM__Phosphata"/>
    <property type="match status" value="1"/>
</dbReference>
<dbReference type="InterPro" id="IPR011949">
    <property type="entry name" value="HAD-SF_hydro_IA_REG-2-like"/>
</dbReference>
<dbReference type="SUPFAM" id="SSF56784">
    <property type="entry name" value="HAD-like"/>
    <property type="match status" value="1"/>
</dbReference>
<dbReference type="PANTHER" id="PTHR46649">
    <property type="match status" value="1"/>
</dbReference>
<dbReference type="CDD" id="cd16415">
    <property type="entry name" value="HAD_dREG-2_like"/>
    <property type="match status" value="1"/>
</dbReference>
<dbReference type="InterPro" id="IPR006439">
    <property type="entry name" value="HAD-SF_hydro_IA"/>
</dbReference>
<dbReference type="InterPro" id="IPR036412">
    <property type="entry name" value="HAD-like_sf"/>
</dbReference>
<evidence type="ECO:0008006" key="3">
    <source>
        <dbReference type="Google" id="ProtNLM"/>
    </source>
</evidence>
<dbReference type="Pfam" id="PF00702">
    <property type="entry name" value="Hydrolase"/>
    <property type="match status" value="1"/>
</dbReference>
<reference evidence="1 2" key="1">
    <citation type="journal article" date="2015" name="Genome Biol. Evol.">
        <title>Comparative Genomics of a Bacterivorous Green Alga Reveals Evolutionary Causalities and Consequences of Phago-Mixotrophic Mode of Nutrition.</title>
        <authorList>
            <person name="Burns J.A."/>
            <person name="Paasch A."/>
            <person name="Narechania A."/>
            <person name="Kim E."/>
        </authorList>
    </citation>
    <scope>NUCLEOTIDE SEQUENCE [LARGE SCALE GENOMIC DNA]</scope>
    <source>
        <strain evidence="1 2">PLY_AMNH</strain>
    </source>
</reference>
<keyword evidence="2" id="KW-1185">Reference proteome</keyword>
<dbReference type="AlphaFoldDB" id="A0AAE0F3Z5"/>
<dbReference type="PANTHER" id="PTHR46649:SF5">
    <property type="entry name" value="F14L17.7 PROTEIN"/>
    <property type="match status" value="1"/>
</dbReference>
<dbReference type="NCBIfam" id="TIGR01549">
    <property type="entry name" value="HAD-SF-IA-v1"/>
    <property type="match status" value="1"/>
</dbReference>
<dbReference type="NCBIfam" id="TIGR02252">
    <property type="entry name" value="DREG-2"/>
    <property type="match status" value="1"/>
</dbReference>
<dbReference type="PRINTS" id="PR00413">
    <property type="entry name" value="HADHALOGNASE"/>
</dbReference>
<comment type="caution">
    <text evidence="1">The sequence shown here is derived from an EMBL/GenBank/DDBJ whole genome shotgun (WGS) entry which is preliminary data.</text>
</comment>
<dbReference type="SFLD" id="SFLDS00003">
    <property type="entry name" value="Haloacid_Dehalogenase"/>
    <property type="match status" value="1"/>
</dbReference>
<dbReference type="Gene3D" id="3.40.50.1000">
    <property type="entry name" value="HAD superfamily/HAD-like"/>
    <property type="match status" value="1"/>
</dbReference>
<sequence length="229" mass="25164">MDSSGVGKSSRRKSALLVDVGGTLLETSKPVVDTYLSFAEKHGVDVTPVAVKQGFKTAFSSPWPHALRYEGDGRVFWKYAVETATGSANEALFEDLYQHYADPEAWQVATGAVSALQKLRNSGVRLAVVSNFDTRLRPLLQSLNVDILFDAIVVSAEVGKEKPDREIFHIALQELQVDDPADALHVGDDRINDKFGAEAAGLDAILWKEDLHNFEELAQLILRTRNEAA</sequence>
<dbReference type="Gene3D" id="1.10.150.720">
    <property type="entry name" value="Haloacid dehalogenase-like hydrolase"/>
    <property type="match status" value="1"/>
</dbReference>
<gene>
    <name evidence="1" type="ORF">CYMTET_39703</name>
</gene>
<proteinExistence type="predicted"/>
<dbReference type="Proteomes" id="UP001190700">
    <property type="component" value="Unassembled WGS sequence"/>
</dbReference>
<protein>
    <recommendedName>
        <fullName evidence="3">Haloacid dehalogenase-like hydrolase domain-containing protein 3</fullName>
    </recommendedName>
</protein>